<feature type="domain" description="Chitin-binding type-2" evidence="7">
    <location>
        <begin position="317"/>
        <end position="373"/>
    </location>
</feature>
<name>A0A819XTJ5_9BILA</name>
<keyword evidence="2" id="KW-0732">Signal</keyword>
<evidence type="ECO:0000256" key="5">
    <source>
        <dbReference type="ARBA" id="ARBA00023180"/>
    </source>
</evidence>
<dbReference type="InterPro" id="IPR002557">
    <property type="entry name" value="Chitin-bd_dom"/>
</dbReference>
<dbReference type="SUPFAM" id="SSF57625">
    <property type="entry name" value="Invertebrate chitin-binding proteins"/>
    <property type="match status" value="4"/>
</dbReference>
<dbReference type="PROSITE" id="PS50940">
    <property type="entry name" value="CHIT_BIND_II"/>
    <property type="match status" value="4"/>
</dbReference>
<keyword evidence="1" id="KW-0147">Chitin-binding</keyword>
<comment type="caution">
    <text evidence="8">The sequence shown here is derived from an EMBL/GenBank/DDBJ whole genome shotgun (WGS) entry which is preliminary data.</text>
</comment>
<evidence type="ECO:0000259" key="7">
    <source>
        <dbReference type="PROSITE" id="PS50940"/>
    </source>
</evidence>
<feature type="domain" description="Chitin-binding type-2" evidence="7">
    <location>
        <begin position="105"/>
        <end position="159"/>
    </location>
</feature>
<keyword evidence="4" id="KW-1015">Disulfide bond</keyword>
<dbReference type="GO" id="GO:0005576">
    <property type="term" value="C:extracellular region"/>
    <property type="evidence" value="ECO:0007669"/>
    <property type="project" value="InterPro"/>
</dbReference>
<dbReference type="GO" id="GO:0008061">
    <property type="term" value="F:chitin binding"/>
    <property type="evidence" value="ECO:0007669"/>
    <property type="project" value="UniProtKB-KW"/>
</dbReference>
<evidence type="ECO:0000313" key="8">
    <source>
        <dbReference type="EMBL" id="CAF4147376.1"/>
    </source>
</evidence>
<keyword evidence="6" id="KW-0812">Transmembrane</keyword>
<dbReference type="Proteomes" id="UP000663866">
    <property type="component" value="Unassembled WGS sequence"/>
</dbReference>
<feature type="domain" description="Chitin-binding type-2" evidence="7">
    <location>
        <begin position="448"/>
        <end position="507"/>
    </location>
</feature>
<feature type="transmembrane region" description="Helical" evidence="6">
    <location>
        <begin position="187"/>
        <end position="209"/>
    </location>
</feature>
<dbReference type="EMBL" id="CAJOBG010005299">
    <property type="protein sequence ID" value="CAF4147376.1"/>
    <property type="molecule type" value="Genomic_DNA"/>
</dbReference>
<gene>
    <name evidence="8" type="ORF">OVN521_LOCUS23404</name>
</gene>
<keyword evidence="3" id="KW-0677">Repeat</keyword>
<evidence type="ECO:0000256" key="4">
    <source>
        <dbReference type="ARBA" id="ARBA00023157"/>
    </source>
</evidence>
<feature type="transmembrane region" description="Helical" evidence="6">
    <location>
        <begin position="6"/>
        <end position="27"/>
    </location>
</feature>
<evidence type="ECO:0000256" key="3">
    <source>
        <dbReference type="ARBA" id="ARBA00022737"/>
    </source>
</evidence>
<keyword evidence="5" id="KW-0325">Glycoprotein</keyword>
<dbReference type="AlphaFoldDB" id="A0A819XTJ5"/>
<dbReference type="Gene3D" id="2.170.140.10">
    <property type="entry name" value="Chitin binding domain"/>
    <property type="match status" value="4"/>
</dbReference>
<dbReference type="InterPro" id="IPR051940">
    <property type="entry name" value="Chitin_bind-dev_reg"/>
</dbReference>
<keyword evidence="6" id="KW-0472">Membrane</keyword>
<dbReference type="PANTHER" id="PTHR23301">
    <property type="entry name" value="CHITIN BINDING PERITROPHIN-A"/>
    <property type="match status" value="1"/>
</dbReference>
<accession>A0A819XTJ5</accession>
<keyword evidence="9" id="KW-1185">Reference proteome</keyword>
<evidence type="ECO:0000256" key="2">
    <source>
        <dbReference type="ARBA" id="ARBA00022729"/>
    </source>
</evidence>
<proteinExistence type="predicted"/>
<dbReference type="InterPro" id="IPR036508">
    <property type="entry name" value="Chitin-bd_dom_sf"/>
</dbReference>
<evidence type="ECO:0000313" key="9">
    <source>
        <dbReference type="Proteomes" id="UP000663866"/>
    </source>
</evidence>
<keyword evidence="6" id="KW-1133">Transmembrane helix</keyword>
<reference evidence="8" key="1">
    <citation type="submission" date="2021-02" db="EMBL/GenBank/DDBJ databases">
        <authorList>
            <person name="Nowell W R."/>
        </authorList>
    </citation>
    <scope>NUCLEOTIDE SEQUENCE</scope>
</reference>
<organism evidence="8 9">
    <name type="scientific">Rotaria magnacalcarata</name>
    <dbReference type="NCBI Taxonomy" id="392030"/>
    <lineage>
        <taxon>Eukaryota</taxon>
        <taxon>Metazoa</taxon>
        <taxon>Spiralia</taxon>
        <taxon>Gnathifera</taxon>
        <taxon>Rotifera</taxon>
        <taxon>Eurotatoria</taxon>
        <taxon>Bdelloidea</taxon>
        <taxon>Philodinida</taxon>
        <taxon>Philodinidae</taxon>
        <taxon>Rotaria</taxon>
    </lineage>
</organism>
<evidence type="ECO:0000256" key="6">
    <source>
        <dbReference type="SAM" id="Phobius"/>
    </source>
</evidence>
<evidence type="ECO:0000256" key="1">
    <source>
        <dbReference type="ARBA" id="ARBA00022669"/>
    </source>
</evidence>
<dbReference type="Pfam" id="PF01607">
    <property type="entry name" value="CBM_14"/>
    <property type="match status" value="3"/>
</dbReference>
<feature type="domain" description="Chitin-binding type-2" evidence="7">
    <location>
        <begin position="227"/>
        <end position="283"/>
    </location>
</feature>
<dbReference type="SMART" id="SM00494">
    <property type="entry name" value="ChtBD2"/>
    <property type="match status" value="5"/>
</dbReference>
<sequence>MDSQYWWCFIVYLINIFLNSIETRYLFTTVKQQNESTNKNQISTKSIYSILQYQSTMPPFLAENSTEIRSNDIIQSFVTRPNSYLYNLETDDEMLLNRAKRDNVPFVCKIDGYFPDRSNCRIYHICTSGVDTAAVCAEGTAWDPVKKNCGWENTVECKKGLRKWDQITDIRGGEEKKMIFIESQIEFLQLVTIFLFLVTLFATDAALAWRIKKKSTTTHAPIKVDSNFTCEYDAEGYFPDPKYCHIYHFCAIGAHQVQQCLNNLWYSSETQGCDWPEKSDCKAGHLHTSSTAATNMIDGDGNIVTTPRNFRLNVYLPIECPPGVQKYFPDPYDCSAYHYCSGGVDKPSYCDAGLFYDKKHGCQWPKDVPHCQHKCPANGQRLRFVATHSCCHYYECINGHLKEQVCPLHKLYSVETKRCENFQIVSCGSREKCIDPCDYDNSPLCEFKPVCRDKPNGNYVDQFRPNCQFHYTCLESRTFNYTACEHGHRFSVQHQKCLPAKQVRCFGIKNYQYSFNLVFFFFLYKLSIDYV</sequence>
<dbReference type="PANTHER" id="PTHR23301:SF97">
    <property type="entry name" value="RE09177P"/>
    <property type="match status" value="1"/>
</dbReference>
<protein>
    <recommendedName>
        <fullName evidence="7">Chitin-binding type-2 domain-containing protein</fullName>
    </recommendedName>
</protein>